<reference evidence="3 4" key="1">
    <citation type="submission" date="2024-09" db="EMBL/GenBank/DDBJ databases">
        <authorList>
            <person name="Sun Q."/>
            <person name="Mori K."/>
        </authorList>
    </citation>
    <scope>NUCLEOTIDE SEQUENCE [LARGE SCALE GENOMIC DNA]</scope>
    <source>
        <strain evidence="3 4">CCM 4839</strain>
    </source>
</reference>
<dbReference type="Pfam" id="PF03629">
    <property type="entry name" value="SASA"/>
    <property type="match status" value="1"/>
</dbReference>
<dbReference type="InterPro" id="IPR052940">
    <property type="entry name" value="Carb_Esterase_6"/>
</dbReference>
<feature type="domain" description="Sialate O-acetylesterase" evidence="2">
    <location>
        <begin position="110"/>
        <end position="357"/>
    </location>
</feature>
<dbReference type="SUPFAM" id="SSF52266">
    <property type="entry name" value="SGNH hydrolase"/>
    <property type="match status" value="1"/>
</dbReference>
<comment type="caution">
    <text evidence="3">The sequence shown here is derived from an EMBL/GenBank/DDBJ whole genome shotgun (WGS) entry which is preliminary data.</text>
</comment>
<dbReference type="PANTHER" id="PTHR31988:SF19">
    <property type="entry name" value="9-O-ACETYL-N-ACETYLNEURAMINIC ACID DEACETYLASE-RELATED"/>
    <property type="match status" value="1"/>
</dbReference>
<sequence length="469" mass="52007">MRADNNQVIHMQVKSPQAHRVYQRNDENAADIAIELAFSRCVHGRIETRIAWDDRISAWRDMGRVEGSKAFRGVQEAVPTGSFRLDIRFIDDGEQAVCGGEAWVGPVYVGDLWILAGQSNMEGCGKLVDIEIPQAGISCFYMNEQWGMAEEPLCWLNESPDPAYWLVPEAELEQAILAARHFRTEAAGLGLPFAKELYRHTGVPIGLIPCARGATDMTWWDPALADSNDHSLYRAMLRRVRHAGGDVKGILWYQGESDAITQASSLYKSRTLNLIQSLRRDLGQPQLPFIFAQLSVFHIWQFDGVSHWNHVQQEQLDLEDMLEHAALVPTIDASLANPIHLDAPSLCKVGQRMAWQAMRLAYGHSVCEPGPRPSVFLWNEERTELSVMLTGLNGELGSVPRVYGFRVEADGAALPLMGEIGGDGRHVVLRFEQPVPVDSVLWQGAGVSPTVNVKDGKGLPLVVFGPVTV</sequence>
<keyword evidence="1" id="KW-0378">Hydrolase</keyword>
<accession>A0ABV6JDK9</accession>
<dbReference type="EMBL" id="JBHLVF010000037">
    <property type="protein sequence ID" value="MFC0393957.1"/>
    <property type="molecule type" value="Genomic_DNA"/>
</dbReference>
<protein>
    <submittedName>
        <fullName evidence="3">Sialate O-acetylesterase</fullName>
    </submittedName>
</protein>
<dbReference type="InterPro" id="IPR036514">
    <property type="entry name" value="SGNH_hydro_sf"/>
</dbReference>
<evidence type="ECO:0000313" key="3">
    <source>
        <dbReference type="EMBL" id="MFC0393957.1"/>
    </source>
</evidence>
<dbReference type="InterPro" id="IPR005181">
    <property type="entry name" value="SASA"/>
</dbReference>
<dbReference type="PANTHER" id="PTHR31988">
    <property type="entry name" value="ESTERASE, PUTATIVE (DUF303)-RELATED"/>
    <property type="match status" value="1"/>
</dbReference>
<evidence type="ECO:0000259" key="2">
    <source>
        <dbReference type="Pfam" id="PF03629"/>
    </source>
</evidence>
<gene>
    <name evidence="3" type="ORF">ACFFJ8_21615</name>
</gene>
<proteinExistence type="predicted"/>
<dbReference type="Proteomes" id="UP001589818">
    <property type="component" value="Unassembled WGS sequence"/>
</dbReference>
<organism evidence="3 4">
    <name type="scientific">Paenibacillus mendelii</name>
    <dbReference type="NCBI Taxonomy" id="206163"/>
    <lineage>
        <taxon>Bacteria</taxon>
        <taxon>Bacillati</taxon>
        <taxon>Bacillota</taxon>
        <taxon>Bacilli</taxon>
        <taxon>Bacillales</taxon>
        <taxon>Paenibacillaceae</taxon>
        <taxon>Paenibacillus</taxon>
    </lineage>
</organism>
<evidence type="ECO:0000256" key="1">
    <source>
        <dbReference type="ARBA" id="ARBA00022801"/>
    </source>
</evidence>
<dbReference type="RefSeq" id="WP_204822015.1">
    <property type="nucleotide sequence ID" value="NZ_JANHOF010000023.1"/>
</dbReference>
<evidence type="ECO:0000313" key="4">
    <source>
        <dbReference type="Proteomes" id="UP001589818"/>
    </source>
</evidence>
<keyword evidence="4" id="KW-1185">Reference proteome</keyword>
<name>A0ABV6JDK9_9BACL</name>
<dbReference type="Gene3D" id="3.40.50.1110">
    <property type="entry name" value="SGNH hydrolase"/>
    <property type="match status" value="1"/>
</dbReference>